<feature type="region of interest" description="Disordered" evidence="1">
    <location>
        <begin position="1"/>
        <end position="37"/>
    </location>
</feature>
<reference evidence="2 3" key="1">
    <citation type="submission" date="2019-05" db="EMBL/GenBank/DDBJ databases">
        <title>Mikania micrantha, genome provides insights into the molecular mechanism of rapid growth.</title>
        <authorList>
            <person name="Liu B."/>
        </authorList>
    </citation>
    <scope>NUCLEOTIDE SEQUENCE [LARGE SCALE GENOMIC DNA]</scope>
    <source>
        <strain evidence="2">NLD-2019</strain>
        <tissue evidence="2">Leaf</tissue>
    </source>
</reference>
<protein>
    <submittedName>
        <fullName evidence="2">Uncharacterized protein</fullName>
    </submittedName>
</protein>
<evidence type="ECO:0000313" key="2">
    <source>
        <dbReference type="EMBL" id="KAD6455094.1"/>
    </source>
</evidence>
<accession>A0A5N6PK59</accession>
<proteinExistence type="predicted"/>
<comment type="caution">
    <text evidence="2">The sequence shown here is derived from an EMBL/GenBank/DDBJ whole genome shotgun (WGS) entry which is preliminary data.</text>
</comment>
<sequence length="116" mass="13858">MGGGEVFDGRKEELATGNRRGRGMRQGTRLAESNNVSRSGNEFAIRDDDEAILRFRLVRFKNARNDRLCLFCAGENNHEFQRSKWKRWYRRKLPEHNTYQLRRQAERLLWTRDEQG</sequence>
<name>A0A5N6PK59_9ASTR</name>
<dbReference type="Proteomes" id="UP000326396">
    <property type="component" value="Linkage Group LG12"/>
</dbReference>
<organism evidence="2 3">
    <name type="scientific">Mikania micrantha</name>
    <name type="common">bitter vine</name>
    <dbReference type="NCBI Taxonomy" id="192012"/>
    <lineage>
        <taxon>Eukaryota</taxon>
        <taxon>Viridiplantae</taxon>
        <taxon>Streptophyta</taxon>
        <taxon>Embryophyta</taxon>
        <taxon>Tracheophyta</taxon>
        <taxon>Spermatophyta</taxon>
        <taxon>Magnoliopsida</taxon>
        <taxon>eudicotyledons</taxon>
        <taxon>Gunneridae</taxon>
        <taxon>Pentapetalae</taxon>
        <taxon>asterids</taxon>
        <taxon>campanulids</taxon>
        <taxon>Asterales</taxon>
        <taxon>Asteraceae</taxon>
        <taxon>Asteroideae</taxon>
        <taxon>Heliantheae alliance</taxon>
        <taxon>Eupatorieae</taxon>
        <taxon>Mikania</taxon>
    </lineage>
</organism>
<evidence type="ECO:0000313" key="3">
    <source>
        <dbReference type="Proteomes" id="UP000326396"/>
    </source>
</evidence>
<keyword evidence="3" id="KW-1185">Reference proteome</keyword>
<dbReference type="EMBL" id="SZYD01000004">
    <property type="protein sequence ID" value="KAD6455094.1"/>
    <property type="molecule type" value="Genomic_DNA"/>
</dbReference>
<evidence type="ECO:0000256" key="1">
    <source>
        <dbReference type="SAM" id="MobiDB-lite"/>
    </source>
</evidence>
<gene>
    <name evidence="2" type="ORF">E3N88_09800</name>
</gene>
<dbReference type="AlphaFoldDB" id="A0A5N6PK59"/>